<feature type="domain" description="Surface antigen" evidence="2">
    <location>
        <begin position="28"/>
        <end position="134"/>
    </location>
</feature>
<dbReference type="Pfam" id="PF16998">
    <property type="entry name" value="17kDa_Anti_2"/>
    <property type="match status" value="1"/>
</dbReference>
<dbReference type="InterPro" id="IPR032635">
    <property type="entry name" value="Anti_2"/>
</dbReference>
<proteinExistence type="predicted"/>
<name>A0A4R3LTR5_9HYPH</name>
<dbReference type="RefSeq" id="WP_245504737.1">
    <property type="nucleotide sequence ID" value="NZ_SMAI01000010.1"/>
</dbReference>
<keyword evidence="4" id="KW-1185">Reference proteome</keyword>
<gene>
    <name evidence="3" type="ORF">EDC64_110191</name>
</gene>
<feature type="chain" id="PRO_5020607629" evidence="1">
    <location>
        <begin position="28"/>
        <end position="142"/>
    </location>
</feature>
<evidence type="ECO:0000313" key="4">
    <source>
        <dbReference type="Proteomes" id="UP000294664"/>
    </source>
</evidence>
<sequence>MRLRMRMVAISALLSCAVAGCGILRFAEPADPIVTGSLKAQPAVYSADDAPAGIAGGDWALAKSALQQAIASSDTGASIPWDNPKTGARGTATPIGAATADGCRDFRIGVVDATGEQWVQGAACRDAKGTVSLSQVRVLGRA</sequence>
<dbReference type="PROSITE" id="PS51257">
    <property type="entry name" value="PROKAR_LIPOPROTEIN"/>
    <property type="match status" value="1"/>
</dbReference>
<comment type="caution">
    <text evidence="3">The sequence shown here is derived from an EMBL/GenBank/DDBJ whole genome shotgun (WGS) entry which is preliminary data.</text>
</comment>
<organism evidence="3 4">
    <name type="scientific">Aquabacter spiritensis</name>
    <dbReference type="NCBI Taxonomy" id="933073"/>
    <lineage>
        <taxon>Bacteria</taxon>
        <taxon>Pseudomonadati</taxon>
        <taxon>Pseudomonadota</taxon>
        <taxon>Alphaproteobacteria</taxon>
        <taxon>Hyphomicrobiales</taxon>
        <taxon>Xanthobacteraceae</taxon>
        <taxon>Aquabacter</taxon>
    </lineage>
</organism>
<dbReference type="AlphaFoldDB" id="A0A4R3LTR5"/>
<evidence type="ECO:0000259" key="2">
    <source>
        <dbReference type="Pfam" id="PF16998"/>
    </source>
</evidence>
<evidence type="ECO:0000256" key="1">
    <source>
        <dbReference type="SAM" id="SignalP"/>
    </source>
</evidence>
<dbReference type="EMBL" id="SMAI01000010">
    <property type="protein sequence ID" value="TCT03326.1"/>
    <property type="molecule type" value="Genomic_DNA"/>
</dbReference>
<accession>A0A4R3LTR5</accession>
<reference evidence="3 4" key="1">
    <citation type="submission" date="2019-03" db="EMBL/GenBank/DDBJ databases">
        <title>Genomic Encyclopedia of Type Strains, Phase IV (KMG-IV): sequencing the most valuable type-strain genomes for metagenomic binning, comparative biology and taxonomic classification.</title>
        <authorList>
            <person name="Goeker M."/>
        </authorList>
    </citation>
    <scope>NUCLEOTIDE SEQUENCE [LARGE SCALE GENOMIC DNA]</scope>
    <source>
        <strain evidence="3 4">DSM 9035</strain>
    </source>
</reference>
<keyword evidence="1" id="KW-0732">Signal</keyword>
<protein>
    <submittedName>
        <fullName evidence="3">Outer membrane surface antigen</fullName>
    </submittedName>
</protein>
<feature type="signal peptide" evidence="1">
    <location>
        <begin position="1"/>
        <end position="27"/>
    </location>
</feature>
<dbReference type="Proteomes" id="UP000294664">
    <property type="component" value="Unassembled WGS sequence"/>
</dbReference>
<evidence type="ECO:0000313" key="3">
    <source>
        <dbReference type="EMBL" id="TCT03326.1"/>
    </source>
</evidence>